<evidence type="ECO:0000313" key="3">
    <source>
        <dbReference type="EMBL" id="BBB31843.1"/>
    </source>
</evidence>
<evidence type="ECO:0000256" key="1">
    <source>
        <dbReference type="RuleBase" id="RU362119"/>
    </source>
</evidence>
<dbReference type="EC" id="3.1.3.5" evidence="3"/>
<accession>A0A7R6PYB0</accession>
<keyword evidence="1" id="KW-0547">Nucleotide-binding</keyword>
<dbReference type="SUPFAM" id="SSF56300">
    <property type="entry name" value="Metallo-dependent phosphatases"/>
    <property type="match status" value="1"/>
</dbReference>
<evidence type="ECO:0000259" key="2">
    <source>
        <dbReference type="Pfam" id="PF00149"/>
    </source>
</evidence>
<dbReference type="GO" id="GO:0000166">
    <property type="term" value="F:nucleotide binding"/>
    <property type="evidence" value="ECO:0007669"/>
    <property type="project" value="UniProtKB-KW"/>
</dbReference>
<name>A0A7R6PYB0_9BACT</name>
<dbReference type="PRINTS" id="PR01607">
    <property type="entry name" value="APYRASEFAMLY"/>
</dbReference>
<dbReference type="Pfam" id="PF00149">
    <property type="entry name" value="Metallophos"/>
    <property type="match status" value="1"/>
</dbReference>
<reference evidence="3 4" key="1">
    <citation type="journal article" date="2012" name="Extremophiles">
        <title>Thermotomaculum hydrothermale gen. nov., sp. nov., a novel heterotrophic thermophile within the phylum Acidobacteria from a deep-sea hydrothermal vent chimney in the Southern Okinawa Trough.</title>
        <authorList>
            <person name="Izumi H."/>
            <person name="Nunoura T."/>
            <person name="Miyazaki M."/>
            <person name="Mino S."/>
            <person name="Toki T."/>
            <person name="Takai K."/>
            <person name="Sako Y."/>
            <person name="Sawabe T."/>
            <person name="Nakagawa S."/>
        </authorList>
    </citation>
    <scope>NUCLEOTIDE SEQUENCE [LARGE SCALE GENOMIC DNA]</scope>
    <source>
        <strain evidence="3 4">AC55</strain>
    </source>
</reference>
<dbReference type="GO" id="GO:0009166">
    <property type="term" value="P:nucleotide catabolic process"/>
    <property type="evidence" value="ECO:0007669"/>
    <property type="project" value="InterPro"/>
</dbReference>
<dbReference type="AlphaFoldDB" id="A0A7R6PYB0"/>
<dbReference type="InterPro" id="IPR004843">
    <property type="entry name" value="Calcineurin-like_PHP"/>
</dbReference>
<keyword evidence="1 3" id="KW-0378">Hydrolase</keyword>
<feature type="domain" description="Calcineurin-like phosphoesterase" evidence="2">
    <location>
        <begin position="34"/>
        <end position="250"/>
    </location>
</feature>
<sequence length="301" mass="33823">MINRRDFIKTAFFLGTATAFAGPDYLFNKKSVIHIFHTNDVHSHIEPFPLTDKRFPGMGGYAKRQTMLKKFRKKYGNILLFDAGDVFQGTPYFNYYEGKLDYKLMSKLGYNAATLGNHDFDNGTDKLAEAMRYANFSIVSSNLNITHPILRKRVKPYEIYVRKGKKIGVFGLTVAFKGLVTEDNHKGVSYIDPVSVSKKMVNFLRKEKNCDLVICLSHLGISAYKTDIGDVELAEQVSGIDVIIGGHSHTFLDGGLNVISKDGWNTLITQVGFAGVWLGHIIIDFDNFSKKKNILAGKYKV</sequence>
<dbReference type="PANTHER" id="PTHR11575">
    <property type="entry name" value="5'-NUCLEOTIDASE-RELATED"/>
    <property type="match status" value="1"/>
</dbReference>
<dbReference type="Proteomes" id="UP000595564">
    <property type="component" value="Chromosome"/>
</dbReference>
<dbReference type="PANTHER" id="PTHR11575:SF24">
    <property type="entry name" value="5'-NUCLEOTIDASE"/>
    <property type="match status" value="1"/>
</dbReference>
<comment type="similarity">
    <text evidence="1">Belongs to the 5'-nucleotidase family.</text>
</comment>
<dbReference type="InterPro" id="IPR029052">
    <property type="entry name" value="Metallo-depent_PP-like"/>
</dbReference>
<dbReference type="GO" id="GO:0008253">
    <property type="term" value="F:5'-nucleotidase activity"/>
    <property type="evidence" value="ECO:0007669"/>
    <property type="project" value="UniProtKB-EC"/>
</dbReference>
<dbReference type="InterPro" id="IPR006179">
    <property type="entry name" value="5_nucleotidase/apyrase"/>
</dbReference>
<dbReference type="RefSeq" id="WP_201328177.1">
    <property type="nucleotide sequence ID" value="NZ_AP017470.1"/>
</dbReference>
<keyword evidence="4" id="KW-1185">Reference proteome</keyword>
<organism evidence="3 4">
    <name type="scientific">Thermotomaculum hydrothermale</name>
    <dbReference type="NCBI Taxonomy" id="981385"/>
    <lineage>
        <taxon>Bacteria</taxon>
        <taxon>Pseudomonadati</taxon>
        <taxon>Acidobacteriota</taxon>
        <taxon>Holophagae</taxon>
        <taxon>Thermotomaculales</taxon>
        <taxon>Thermotomaculaceae</taxon>
        <taxon>Thermotomaculum</taxon>
    </lineage>
</organism>
<gene>
    <name evidence="3" type="ORF">TTHT_0219</name>
</gene>
<dbReference type="Gene3D" id="3.60.21.10">
    <property type="match status" value="1"/>
</dbReference>
<evidence type="ECO:0000313" key="4">
    <source>
        <dbReference type="Proteomes" id="UP000595564"/>
    </source>
</evidence>
<dbReference type="EMBL" id="AP017470">
    <property type="protein sequence ID" value="BBB31843.1"/>
    <property type="molecule type" value="Genomic_DNA"/>
</dbReference>
<protein>
    <submittedName>
        <fullName evidence="3">5'-nucleotidase</fullName>
        <ecNumber evidence="3">3.1.3.5</ecNumber>
    </submittedName>
</protein>
<dbReference type="KEGG" id="thyd:TTHT_0219"/>
<proteinExistence type="inferred from homology"/>